<dbReference type="OrthoDB" id="799679at2"/>
<protein>
    <submittedName>
        <fullName evidence="1">Uncharacterized protein</fullName>
    </submittedName>
</protein>
<sequence>MDEYNFYRYIDDKSILVITPKNKLIRIRCPFAVINTENKILQVDAVSEKNNLIYYKIKGSHQIYNEFTIIAK</sequence>
<dbReference type="AlphaFoldDB" id="A0A1G9YVX7"/>
<reference evidence="2" key="1">
    <citation type="submission" date="2016-10" db="EMBL/GenBank/DDBJ databases">
        <authorList>
            <person name="Varghese N."/>
            <person name="Submissions S."/>
        </authorList>
    </citation>
    <scope>NUCLEOTIDE SEQUENCE [LARGE SCALE GENOMIC DNA]</scope>
    <source>
        <strain evidence="2">DSM 24536</strain>
    </source>
</reference>
<gene>
    <name evidence="1" type="ORF">SAMN05421813_1468</name>
</gene>
<keyword evidence="2" id="KW-1185">Reference proteome</keyword>
<proteinExistence type="predicted"/>
<evidence type="ECO:0000313" key="2">
    <source>
        <dbReference type="Proteomes" id="UP000199226"/>
    </source>
</evidence>
<evidence type="ECO:0000313" key="1">
    <source>
        <dbReference type="EMBL" id="SDN13300.1"/>
    </source>
</evidence>
<accession>A0A1G9YVX7</accession>
<organism evidence="1 2">
    <name type="scientific">Daejeonella rubra</name>
    <dbReference type="NCBI Taxonomy" id="990371"/>
    <lineage>
        <taxon>Bacteria</taxon>
        <taxon>Pseudomonadati</taxon>
        <taxon>Bacteroidota</taxon>
        <taxon>Sphingobacteriia</taxon>
        <taxon>Sphingobacteriales</taxon>
        <taxon>Sphingobacteriaceae</taxon>
        <taxon>Daejeonella</taxon>
    </lineage>
</organism>
<dbReference type="EMBL" id="FNHH01000046">
    <property type="protein sequence ID" value="SDN13300.1"/>
    <property type="molecule type" value="Genomic_DNA"/>
</dbReference>
<dbReference type="RefSeq" id="WP_090707186.1">
    <property type="nucleotide sequence ID" value="NZ_FNHH01000046.1"/>
</dbReference>
<name>A0A1G9YVX7_9SPHI</name>
<dbReference type="Proteomes" id="UP000199226">
    <property type="component" value="Unassembled WGS sequence"/>
</dbReference>